<proteinExistence type="predicted"/>
<dbReference type="EMBL" id="JAPDRK010000016">
    <property type="protein sequence ID" value="KAJ9605301.1"/>
    <property type="molecule type" value="Genomic_DNA"/>
</dbReference>
<protein>
    <recommendedName>
        <fullName evidence="3">AB hydrolase-1 domain-containing protein</fullName>
    </recommendedName>
</protein>
<dbReference type="Proteomes" id="UP001172673">
    <property type="component" value="Unassembled WGS sequence"/>
</dbReference>
<keyword evidence="2" id="KW-1185">Reference proteome</keyword>
<dbReference type="AlphaFoldDB" id="A0AA39CEH0"/>
<evidence type="ECO:0008006" key="3">
    <source>
        <dbReference type="Google" id="ProtNLM"/>
    </source>
</evidence>
<evidence type="ECO:0000313" key="2">
    <source>
        <dbReference type="Proteomes" id="UP001172673"/>
    </source>
</evidence>
<reference evidence="1" key="1">
    <citation type="submission" date="2022-10" db="EMBL/GenBank/DDBJ databases">
        <title>Culturing micro-colonial fungi from biological soil crusts in the Mojave desert and describing Neophaeococcomyces mojavensis, and introducing the new genera and species Taxawa tesnikishii.</title>
        <authorList>
            <person name="Kurbessoian T."/>
            <person name="Stajich J.E."/>
        </authorList>
    </citation>
    <scope>NUCLEOTIDE SEQUENCE</scope>
    <source>
        <strain evidence="1">TK_41</strain>
    </source>
</reference>
<comment type="caution">
    <text evidence="1">The sequence shown here is derived from an EMBL/GenBank/DDBJ whole genome shotgun (WGS) entry which is preliminary data.</text>
</comment>
<dbReference type="PANTHER" id="PTHR47381">
    <property type="entry name" value="ALPHA/BETA-HYDROLASES SUPERFAMILY PROTEIN"/>
    <property type="match status" value="1"/>
</dbReference>
<accession>A0AA39CEH0</accession>
<sequence length="318" mass="36090">MFTPPSSPLPAKRELEPRFSLPATTPRSSRIELVIGGIKVYVYGLNELVRKADVEIAVLYLGHNRKRSYLVTEDIAYEVLHRYRCERRQKRYELIALTMNMRNHGDREVSPQANLTWDDGNDNHGMDLLSMISGSCQDFKLILDYLPTYLPQFTRFHNIIAGVSLGGHTAWRMASLVAPGQIEGYAMVVGCPSLTPLLLSRLGIDEASAHDADMNYDDLVKIMTEEQKRRWPRVLDEMVKRSDKAVAAEFPRDVPVLLCNGVVDPLVPAKYTVAWVDRRKQVDKHDRVHLFIQDNTGHSCTKEMVGLLALWLGDVFQA</sequence>
<dbReference type="InterPro" id="IPR029058">
    <property type="entry name" value="AB_hydrolase_fold"/>
</dbReference>
<name>A0AA39CEH0_9EURO</name>
<evidence type="ECO:0000313" key="1">
    <source>
        <dbReference type="EMBL" id="KAJ9605301.1"/>
    </source>
</evidence>
<dbReference type="Gene3D" id="3.40.50.1820">
    <property type="entry name" value="alpha/beta hydrolase"/>
    <property type="match status" value="1"/>
</dbReference>
<organism evidence="1 2">
    <name type="scientific">Cladophialophora chaetospira</name>
    <dbReference type="NCBI Taxonomy" id="386627"/>
    <lineage>
        <taxon>Eukaryota</taxon>
        <taxon>Fungi</taxon>
        <taxon>Dikarya</taxon>
        <taxon>Ascomycota</taxon>
        <taxon>Pezizomycotina</taxon>
        <taxon>Eurotiomycetes</taxon>
        <taxon>Chaetothyriomycetidae</taxon>
        <taxon>Chaetothyriales</taxon>
        <taxon>Herpotrichiellaceae</taxon>
        <taxon>Cladophialophora</taxon>
    </lineage>
</organism>
<dbReference type="PANTHER" id="PTHR47381:SF3">
    <property type="entry name" value="ALPHA_BETA-HYDROLASES SUPERFAMILY PROTEIN"/>
    <property type="match status" value="1"/>
</dbReference>
<gene>
    <name evidence="1" type="ORF">H2200_009958</name>
</gene>
<dbReference type="SUPFAM" id="SSF53474">
    <property type="entry name" value="alpha/beta-Hydrolases"/>
    <property type="match status" value="1"/>
</dbReference>